<protein>
    <recommendedName>
        <fullName evidence="7">Hydroxyacylglutathione hydrolase</fullName>
        <ecNumber evidence="7">3.1.2.6</ecNumber>
    </recommendedName>
    <alternativeName>
        <fullName evidence="7">Glyoxalase II</fullName>
        <shortName evidence="7">Glx II</shortName>
    </alternativeName>
</protein>
<feature type="binding site" evidence="7">
    <location>
        <position position="63"/>
    </location>
    <ligand>
        <name>Zn(2+)</name>
        <dbReference type="ChEBI" id="CHEBI:29105"/>
        <label>1</label>
    </ligand>
</feature>
<dbReference type="InterPro" id="IPR032282">
    <property type="entry name" value="HAGH_C"/>
</dbReference>
<dbReference type="Gene3D" id="3.60.15.10">
    <property type="entry name" value="Ribonuclease Z/Hydroxyacylglutathione hydrolase-like"/>
    <property type="match status" value="1"/>
</dbReference>
<dbReference type="SUPFAM" id="SSF56281">
    <property type="entry name" value="Metallo-hydrolase/oxidoreductase"/>
    <property type="match status" value="1"/>
</dbReference>
<reference evidence="9 10" key="1">
    <citation type="submission" date="2016-09" db="EMBL/GenBank/DDBJ databases">
        <authorList>
            <person name="Reverchon S."/>
            <person name="Nasser W."/>
            <person name="Leonard S."/>
            <person name="Brochier C."/>
            <person name="Duprey A."/>
        </authorList>
    </citation>
    <scope>NUCLEOTIDE SEQUENCE [LARGE SCALE GENOMIC DNA]</scope>
    <source>
        <strain evidence="9 10">174/2</strain>
    </source>
</reference>
<comment type="similarity">
    <text evidence="3 7">Belongs to the metallo-beta-lactamase superfamily. Glyoxalase II family.</text>
</comment>
<dbReference type="NCBIfam" id="TIGR03413">
    <property type="entry name" value="GSH_gloB"/>
    <property type="match status" value="1"/>
</dbReference>
<comment type="function">
    <text evidence="7">Thiolesterase that catalyzes the hydrolysis of S-D-lactoyl-glutathione to form glutathione and D-lactic acid.</text>
</comment>
<dbReference type="PANTHER" id="PTHR43705:SF1">
    <property type="entry name" value="HYDROXYACYLGLUTATHIONE HYDROLASE GLOB"/>
    <property type="match status" value="1"/>
</dbReference>
<keyword evidence="5 7" id="KW-0378">Hydrolase</keyword>
<sequence>MNLISVSAFQDNYIWLLVNDDPAERRSGQKPCVIVDPGDAAPVLHALKQHQLFPCAILLTHHHHDHTGGVQQLATHYPDSKIYGPQETQRCGATHIIQEGDIISVAGLKFSIFSIPGHTAGHVAYYSAPYLFCGDTLFSAGCGRIFEGTAQQMFESLLRLADLPDETQICCAHEYTLSNLEFAHHVWPENTEIHDYLLKIRQLRTKGETSLPSTLGLERKINIFLRYHDTDLKRKLSINSETKGDWQIFAHLRTMKDLF</sequence>
<dbReference type="Proteomes" id="UP000294820">
    <property type="component" value="Chromosome 1"/>
</dbReference>
<dbReference type="InterPro" id="IPR017782">
    <property type="entry name" value="Hydroxyacylglutathione_Hdrlase"/>
</dbReference>
<keyword evidence="10" id="KW-1185">Reference proteome</keyword>
<dbReference type="Pfam" id="PF00753">
    <property type="entry name" value="Lactamase_B"/>
    <property type="match status" value="1"/>
</dbReference>
<feature type="binding site" evidence="7">
    <location>
        <position position="135"/>
    </location>
    <ligand>
        <name>Zn(2+)</name>
        <dbReference type="ChEBI" id="CHEBI:29105"/>
        <label>2</label>
    </ligand>
</feature>
<dbReference type="AlphaFoldDB" id="A0A375A7P9"/>
<dbReference type="InterPro" id="IPR036866">
    <property type="entry name" value="RibonucZ/Hydroxyglut_hydro"/>
</dbReference>
<proteinExistence type="inferred from homology"/>
<gene>
    <name evidence="7 9" type="primary">gloB</name>
    <name evidence="9" type="ORF">DAQ1742_00987</name>
</gene>
<feature type="binding site" evidence="7">
    <location>
        <position position="61"/>
    </location>
    <ligand>
        <name>Zn(2+)</name>
        <dbReference type="ChEBI" id="CHEBI:29105"/>
        <label>1</label>
    </ligand>
</feature>
<evidence type="ECO:0000256" key="7">
    <source>
        <dbReference type="HAMAP-Rule" id="MF_01374"/>
    </source>
</evidence>
<comment type="subunit">
    <text evidence="7">Monomer.</text>
</comment>
<feature type="binding site" evidence="7">
    <location>
        <position position="65"/>
    </location>
    <ligand>
        <name>Zn(2+)</name>
        <dbReference type="ChEBI" id="CHEBI:29105"/>
        <label>2</label>
    </ligand>
</feature>
<dbReference type="GO" id="GO:0046872">
    <property type="term" value="F:metal ion binding"/>
    <property type="evidence" value="ECO:0007669"/>
    <property type="project" value="UniProtKB-KW"/>
</dbReference>
<dbReference type="RefSeq" id="WP_067487273.1">
    <property type="nucleotide sequence ID" value="NZ_LT615367.1"/>
</dbReference>
<dbReference type="EC" id="3.1.2.6" evidence="7"/>
<dbReference type="CDD" id="cd07723">
    <property type="entry name" value="hydroxyacylglutathione_hydrolase_MBL-fold"/>
    <property type="match status" value="1"/>
</dbReference>
<dbReference type="UniPathway" id="UPA00619">
    <property type="reaction ID" value="UER00676"/>
</dbReference>
<dbReference type="KEGG" id="daq:DAQ1742_00987"/>
<dbReference type="PANTHER" id="PTHR43705">
    <property type="entry name" value="HYDROXYACYLGLUTATHIONE HYDROLASE"/>
    <property type="match status" value="1"/>
</dbReference>
<feature type="domain" description="Metallo-beta-lactamase" evidence="8">
    <location>
        <begin position="11"/>
        <end position="173"/>
    </location>
</feature>
<comment type="pathway">
    <text evidence="2 7">Secondary metabolite metabolism; methylglyoxal degradation; (R)-lactate from methylglyoxal: step 2/2.</text>
</comment>
<organism evidence="9 10">
    <name type="scientific">Dickeya aquatica</name>
    <dbReference type="NCBI Taxonomy" id="1401087"/>
    <lineage>
        <taxon>Bacteria</taxon>
        <taxon>Pseudomonadati</taxon>
        <taxon>Pseudomonadota</taxon>
        <taxon>Gammaproteobacteria</taxon>
        <taxon>Enterobacterales</taxon>
        <taxon>Pectobacteriaceae</taxon>
        <taxon>Dickeya</taxon>
    </lineage>
</organism>
<evidence type="ECO:0000256" key="5">
    <source>
        <dbReference type="ARBA" id="ARBA00022801"/>
    </source>
</evidence>
<dbReference type="SMART" id="SM00849">
    <property type="entry name" value="Lactamase_B"/>
    <property type="match status" value="1"/>
</dbReference>
<dbReference type="InterPro" id="IPR035680">
    <property type="entry name" value="Clx_II_MBL"/>
</dbReference>
<dbReference type="InterPro" id="IPR001279">
    <property type="entry name" value="Metallo-B-lactamas"/>
</dbReference>
<comment type="catalytic activity">
    <reaction evidence="1 7">
        <text>an S-(2-hydroxyacyl)glutathione + H2O = a 2-hydroxy carboxylate + glutathione + H(+)</text>
        <dbReference type="Rhea" id="RHEA:21864"/>
        <dbReference type="ChEBI" id="CHEBI:15377"/>
        <dbReference type="ChEBI" id="CHEBI:15378"/>
        <dbReference type="ChEBI" id="CHEBI:57925"/>
        <dbReference type="ChEBI" id="CHEBI:58896"/>
        <dbReference type="ChEBI" id="CHEBI:71261"/>
        <dbReference type="EC" id="3.1.2.6"/>
    </reaction>
</comment>
<feature type="binding site" evidence="7">
    <location>
        <position position="173"/>
    </location>
    <ligand>
        <name>Zn(2+)</name>
        <dbReference type="ChEBI" id="CHEBI:29105"/>
        <label>2</label>
    </ligand>
</feature>
<name>A0A375A7P9_9GAMM</name>
<accession>A0A375A7P9</accession>
<feature type="binding site" evidence="7">
    <location>
        <position position="118"/>
    </location>
    <ligand>
        <name>Zn(2+)</name>
        <dbReference type="ChEBI" id="CHEBI:29105"/>
        <label>1</label>
    </ligand>
</feature>
<dbReference type="EMBL" id="LT615367">
    <property type="protein sequence ID" value="SLM62027.1"/>
    <property type="molecule type" value="Genomic_DNA"/>
</dbReference>
<evidence type="ECO:0000313" key="10">
    <source>
        <dbReference type="Proteomes" id="UP000294820"/>
    </source>
</evidence>
<dbReference type="GO" id="GO:0004416">
    <property type="term" value="F:hydroxyacylglutathione hydrolase activity"/>
    <property type="evidence" value="ECO:0007669"/>
    <property type="project" value="UniProtKB-UniRule"/>
</dbReference>
<dbReference type="GO" id="GO:0019243">
    <property type="term" value="P:methylglyoxal catabolic process to D-lactate via S-lactoyl-glutathione"/>
    <property type="evidence" value="ECO:0007669"/>
    <property type="project" value="UniProtKB-UniRule"/>
</dbReference>
<feature type="binding site" evidence="7">
    <location>
        <position position="66"/>
    </location>
    <ligand>
        <name>Zn(2+)</name>
        <dbReference type="ChEBI" id="CHEBI:29105"/>
        <label>2</label>
    </ligand>
</feature>
<evidence type="ECO:0000256" key="2">
    <source>
        <dbReference type="ARBA" id="ARBA00004963"/>
    </source>
</evidence>
<dbReference type="Pfam" id="PF16123">
    <property type="entry name" value="HAGH_C"/>
    <property type="match status" value="1"/>
</dbReference>
<feature type="binding site" evidence="7">
    <location>
        <position position="135"/>
    </location>
    <ligand>
        <name>Zn(2+)</name>
        <dbReference type="ChEBI" id="CHEBI:29105"/>
        <label>1</label>
    </ligand>
</feature>
<evidence type="ECO:0000259" key="8">
    <source>
        <dbReference type="SMART" id="SM00849"/>
    </source>
</evidence>
<dbReference type="PIRSF" id="PIRSF005457">
    <property type="entry name" value="Glx"/>
    <property type="match status" value="1"/>
</dbReference>
<evidence type="ECO:0000256" key="4">
    <source>
        <dbReference type="ARBA" id="ARBA00022723"/>
    </source>
</evidence>
<evidence type="ECO:0000256" key="6">
    <source>
        <dbReference type="ARBA" id="ARBA00022833"/>
    </source>
</evidence>
<evidence type="ECO:0000256" key="3">
    <source>
        <dbReference type="ARBA" id="ARBA00006759"/>
    </source>
</evidence>
<evidence type="ECO:0000256" key="1">
    <source>
        <dbReference type="ARBA" id="ARBA00001623"/>
    </source>
</evidence>
<dbReference type="InterPro" id="IPR050110">
    <property type="entry name" value="Glyoxalase_II_hydrolase"/>
</dbReference>
<evidence type="ECO:0000313" key="9">
    <source>
        <dbReference type="EMBL" id="SLM62027.1"/>
    </source>
</evidence>
<comment type="cofactor">
    <cofactor evidence="7">
        <name>Zn(2+)</name>
        <dbReference type="ChEBI" id="CHEBI:29105"/>
    </cofactor>
    <text evidence="7">Binds 2 Zn(2+) ions per subunit.</text>
</comment>
<dbReference type="HAMAP" id="MF_01374">
    <property type="entry name" value="Glyoxalase_2"/>
    <property type="match status" value="1"/>
</dbReference>
<keyword evidence="6 7" id="KW-0862">Zinc</keyword>
<keyword evidence="4 7" id="KW-0479">Metal-binding</keyword>